<dbReference type="EMBL" id="FXZE01000008">
    <property type="protein sequence ID" value="SMX88060.1"/>
    <property type="molecule type" value="Genomic_DNA"/>
</dbReference>
<dbReference type="Gene3D" id="2.40.380.10">
    <property type="entry name" value="FomD-like"/>
    <property type="match status" value="1"/>
</dbReference>
<dbReference type="AlphaFoldDB" id="A0A2H1JKP8"/>
<evidence type="ECO:0000313" key="3">
    <source>
        <dbReference type="Proteomes" id="UP000234342"/>
    </source>
</evidence>
<sequence>MEFTDPYEIDVPPGTRGVGEGPFWGPGDTVTWSFRRFDFDRDHAEVVRPMRVIEDGPVGAVLWLAGGTETTDTRIVGWEDTDPHDVPLRARFRPPAEAPRRISVPGSWRGLGVLKIVPPHVPFSVWVLLEPGGAGIDASDSSAISALWYVNLEATHRRANDALYTSDHILDITFPLDSESLHTCSAEGANGEPVLNPNGAVFKDVDELAAAANYGAWPREWSDAIRHNGSQLLDHLGDFTWAFDPKWEMKARELASEMTSNTSRKQEHHRVRSGCYSKDWI</sequence>
<dbReference type="SUPFAM" id="SSF159234">
    <property type="entry name" value="FomD-like"/>
    <property type="match status" value="1"/>
</dbReference>
<dbReference type="Proteomes" id="UP000234342">
    <property type="component" value="Unassembled WGS sequence"/>
</dbReference>
<accession>A0A2H1JKP8</accession>
<dbReference type="RefSeq" id="WP_101643466.1">
    <property type="nucleotide sequence ID" value="NZ_FXZE01000008.1"/>
</dbReference>
<reference evidence="3" key="1">
    <citation type="submission" date="2017-03" db="EMBL/GenBank/DDBJ databases">
        <authorList>
            <person name="Monnet C."/>
        </authorList>
    </citation>
    <scope>NUCLEOTIDE SEQUENCE [LARGE SCALE GENOMIC DNA]</scope>
    <source>
        <strain evidence="3">P10</strain>
    </source>
</reference>
<organism evidence="2 3">
    <name type="scientific">Brevibacterium antiquum</name>
    <dbReference type="NCBI Taxonomy" id="234835"/>
    <lineage>
        <taxon>Bacteria</taxon>
        <taxon>Bacillati</taxon>
        <taxon>Actinomycetota</taxon>
        <taxon>Actinomycetes</taxon>
        <taxon>Micrococcales</taxon>
        <taxon>Brevibacteriaceae</taxon>
        <taxon>Brevibacterium</taxon>
    </lineage>
</organism>
<feature type="region of interest" description="Disordered" evidence="1">
    <location>
        <begin position="1"/>
        <end position="23"/>
    </location>
</feature>
<evidence type="ECO:0008006" key="4">
    <source>
        <dbReference type="Google" id="ProtNLM"/>
    </source>
</evidence>
<gene>
    <name evidence="2" type="ORF">BANT10_02114</name>
</gene>
<dbReference type="InterPro" id="IPR035930">
    <property type="entry name" value="FomD-like_sf"/>
</dbReference>
<proteinExistence type="predicted"/>
<keyword evidence="3" id="KW-1185">Reference proteome</keyword>
<evidence type="ECO:0000313" key="2">
    <source>
        <dbReference type="EMBL" id="SMX88060.1"/>
    </source>
</evidence>
<protein>
    <recommendedName>
        <fullName evidence="4">DUF402 domain-containing protein</fullName>
    </recommendedName>
</protein>
<feature type="region of interest" description="Disordered" evidence="1">
    <location>
        <begin position="258"/>
        <end position="281"/>
    </location>
</feature>
<evidence type="ECO:0000256" key="1">
    <source>
        <dbReference type="SAM" id="MobiDB-lite"/>
    </source>
</evidence>
<name>A0A2H1JKP8_9MICO</name>